<protein>
    <submittedName>
        <fullName evidence="2">RWD domain containing</fullName>
    </submittedName>
</protein>
<dbReference type="InterPro" id="IPR017359">
    <property type="entry name" value="Phi-like"/>
</dbReference>
<evidence type="ECO:0000259" key="1">
    <source>
        <dbReference type="Pfam" id="PF06544"/>
    </source>
</evidence>
<dbReference type="Pfam" id="PF06544">
    <property type="entry name" value="Prp3_C"/>
    <property type="match status" value="1"/>
</dbReference>
<dbReference type="InterPro" id="IPR010541">
    <property type="entry name" value="Prp3_C"/>
</dbReference>
<dbReference type="PANTHER" id="PTHR15955">
    <property type="entry name" value="RWD DOMAIN CONTAINING PROTEIN 2"/>
    <property type="match status" value="1"/>
</dbReference>
<proteinExistence type="predicted"/>
<evidence type="ECO:0000313" key="3">
    <source>
        <dbReference type="Proteomes" id="UP001307849"/>
    </source>
</evidence>
<reference evidence="2 3" key="1">
    <citation type="submission" date="2019-10" db="EMBL/GenBank/DDBJ databases">
        <authorList>
            <person name="Palmer J.M."/>
        </authorList>
    </citation>
    <scope>NUCLEOTIDE SEQUENCE [LARGE SCALE GENOMIC DNA]</scope>
    <source>
        <strain evidence="2 3">TWF506</strain>
    </source>
</reference>
<dbReference type="CDD" id="cd24163">
    <property type="entry name" value="RWDD2_C"/>
    <property type="match status" value="1"/>
</dbReference>
<feature type="domain" description="Small nuclear ribonucleoprotein Prp3 C-terminal" evidence="1">
    <location>
        <begin position="8"/>
        <end position="124"/>
    </location>
</feature>
<dbReference type="Proteomes" id="UP001307849">
    <property type="component" value="Unassembled WGS sequence"/>
</dbReference>
<name>A0AAN8NX87_9PEZI</name>
<dbReference type="PANTHER" id="PTHR15955:SF8">
    <property type="entry name" value="RWD DOMAIN-CONTAINING PROTEIN 2B-RELATED"/>
    <property type="match status" value="1"/>
</dbReference>
<accession>A0AAN8NX87</accession>
<dbReference type="EMBL" id="JAVHJM010000004">
    <property type="protein sequence ID" value="KAK6514998.1"/>
    <property type="molecule type" value="Genomic_DNA"/>
</dbReference>
<dbReference type="AlphaFoldDB" id="A0AAN8NX87"/>
<sequence length="131" mass="15480">MIIRRAFLMFHHIRSMSKRRMMRKLAVWKEMRGVCKPGYPGFLYVEGKDTSIREYVKAIKQMRWQSVEVRRNIWETIPDGIWKKKSCEPEAGRLQGPFTVIEVETSEEMSKILRAAGLEEFLRKAMTGVRD</sequence>
<organism evidence="2 3">
    <name type="scientific">Arthrobotrys conoides</name>
    <dbReference type="NCBI Taxonomy" id="74498"/>
    <lineage>
        <taxon>Eukaryota</taxon>
        <taxon>Fungi</taxon>
        <taxon>Dikarya</taxon>
        <taxon>Ascomycota</taxon>
        <taxon>Pezizomycotina</taxon>
        <taxon>Orbiliomycetes</taxon>
        <taxon>Orbiliales</taxon>
        <taxon>Orbiliaceae</taxon>
        <taxon>Arthrobotrys</taxon>
    </lineage>
</organism>
<comment type="caution">
    <text evidence="2">The sequence shown here is derived from an EMBL/GenBank/DDBJ whole genome shotgun (WGS) entry which is preliminary data.</text>
</comment>
<evidence type="ECO:0000313" key="2">
    <source>
        <dbReference type="EMBL" id="KAK6514998.1"/>
    </source>
</evidence>
<keyword evidence="3" id="KW-1185">Reference proteome</keyword>
<gene>
    <name evidence="2" type="primary">RWDD2B</name>
    <name evidence="2" type="ORF">TWF506_007353</name>
</gene>
<dbReference type="InterPro" id="IPR059181">
    <property type="entry name" value="RWDD2A-B_C"/>
</dbReference>